<dbReference type="GO" id="GO:0046540">
    <property type="term" value="C:U4/U6 x U5 tri-snRNP complex"/>
    <property type="evidence" value="ECO:0007669"/>
    <property type="project" value="TreeGrafter"/>
</dbReference>
<dbReference type="InterPro" id="IPR044642">
    <property type="entry name" value="PTHR15588"/>
</dbReference>
<dbReference type="Proteomes" id="UP000585474">
    <property type="component" value="Unassembled WGS sequence"/>
</dbReference>
<keyword evidence="1" id="KW-0694">RNA-binding</keyword>
<dbReference type="GO" id="GO:0071011">
    <property type="term" value="C:precatalytic spliceosome"/>
    <property type="evidence" value="ECO:0007669"/>
    <property type="project" value="TreeGrafter"/>
</dbReference>
<dbReference type="PANTHER" id="PTHR15588:SF9">
    <property type="entry name" value="U6 SNRNA-ASSOCIATED SM-LIKE PROTEIN LSM8"/>
    <property type="match status" value="1"/>
</dbReference>
<keyword evidence="2" id="KW-0687">Ribonucleoprotein</keyword>
<dbReference type="GO" id="GO:0005688">
    <property type="term" value="C:U6 snRNP"/>
    <property type="evidence" value="ECO:0007669"/>
    <property type="project" value="TreeGrafter"/>
</dbReference>
<keyword evidence="4" id="KW-1185">Reference proteome</keyword>
<sequence>MPPQETLNGGIKSVLQEGVQQLVLGLYIIRGDNISIVGELDEELDASLDLSELRAHPLKPVIH</sequence>
<evidence type="ECO:0000256" key="2">
    <source>
        <dbReference type="ARBA" id="ARBA00023274"/>
    </source>
</evidence>
<proteinExistence type="predicted"/>
<name>A0A7J0DQJ5_9ERIC</name>
<evidence type="ECO:0000313" key="3">
    <source>
        <dbReference type="EMBL" id="GFS39441.1"/>
    </source>
</evidence>
<dbReference type="EMBL" id="BJWL01000333">
    <property type="protein sequence ID" value="GFS39441.1"/>
    <property type="molecule type" value="Genomic_DNA"/>
</dbReference>
<dbReference type="GO" id="GO:0000398">
    <property type="term" value="P:mRNA splicing, via spliceosome"/>
    <property type="evidence" value="ECO:0007669"/>
    <property type="project" value="TreeGrafter"/>
</dbReference>
<dbReference type="GO" id="GO:0003729">
    <property type="term" value="F:mRNA binding"/>
    <property type="evidence" value="ECO:0007669"/>
    <property type="project" value="TreeGrafter"/>
</dbReference>
<comment type="caution">
    <text evidence="3">The sequence shown here is derived from an EMBL/GenBank/DDBJ whole genome shotgun (WGS) entry which is preliminary data.</text>
</comment>
<organism evidence="3 4">
    <name type="scientific">Actinidia rufa</name>
    <dbReference type="NCBI Taxonomy" id="165716"/>
    <lineage>
        <taxon>Eukaryota</taxon>
        <taxon>Viridiplantae</taxon>
        <taxon>Streptophyta</taxon>
        <taxon>Embryophyta</taxon>
        <taxon>Tracheophyta</taxon>
        <taxon>Spermatophyta</taxon>
        <taxon>Magnoliopsida</taxon>
        <taxon>eudicotyledons</taxon>
        <taxon>Gunneridae</taxon>
        <taxon>Pentapetalae</taxon>
        <taxon>asterids</taxon>
        <taxon>Ericales</taxon>
        <taxon>Actinidiaceae</taxon>
        <taxon>Actinidia</taxon>
    </lineage>
</organism>
<evidence type="ECO:0000256" key="1">
    <source>
        <dbReference type="ARBA" id="ARBA00022884"/>
    </source>
</evidence>
<protein>
    <submittedName>
        <fullName evidence="3">Uncharacterized protein</fullName>
    </submittedName>
</protein>
<evidence type="ECO:0000313" key="4">
    <source>
        <dbReference type="Proteomes" id="UP000585474"/>
    </source>
</evidence>
<reference evidence="4" key="1">
    <citation type="submission" date="2019-07" db="EMBL/GenBank/DDBJ databases">
        <title>De Novo Assembly of kiwifruit Actinidia rufa.</title>
        <authorList>
            <person name="Sugita-Konishi S."/>
            <person name="Sato K."/>
            <person name="Mori E."/>
            <person name="Abe Y."/>
            <person name="Kisaki G."/>
            <person name="Hamano K."/>
            <person name="Suezawa K."/>
            <person name="Otani M."/>
            <person name="Fukuda T."/>
            <person name="Manabe T."/>
            <person name="Gomi K."/>
            <person name="Tabuchi M."/>
            <person name="Akimitsu K."/>
            <person name="Kataoka I."/>
        </authorList>
    </citation>
    <scope>NUCLEOTIDE SEQUENCE [LARGE SCALE GENOMIC DNA]</scope>
    <source>
        <strain evidence="4">cv. Fuchu</strain>
    </source>
</reference>
<accession>A0A7J0DQJ5</accession>
<dbReference type="Gene3D" id="2.30.30.100">
    <property type="match status" value="1"/>
</dbReference>
<gene>
    <name evidence="3" type="ORF">Acr_00g0063020</name>
</gene>
<dbReference type="PANTHER" id="PTHR15588">
    <property type="entry name" value="LSM1"/>
    <property type="match status" value="1"/>
</dbReference>
<dbReference type="AlphaFoldDB" id="A0A7J0DQJ5"/>